<dbReference type="AlphaFoldDB" id="A0A5D2NAB2"/>
<accession>A0A5D2NAB2</accession>
<reference evidence="1 2" key="1">
    <citation type="submission" date="2019-07" db="EMBL/GenBank/DDBJ databases">
        <title>WGS assembly of Gossypium tomentosum.</title>
        <authorList>
            <person name="Chen Z.J."/>
            <person name="Sreedasyam A."/>
            <person name="Ando A."/>
            <person name="Song Q."/>
            <person name="De L."/>
            <person name="Hulse-Kemp A."/>
            <person name="Ding M."/>
            <person name="Ye W."/>
            <person name="Kirkbride R."/>
            <person name="Jenkins J."/>
            <person name="Plott C."/>
            <person name="Lovell J."/>
            <person name="Lin Y.-M."/>
            <person name="Vaughn R."/>
            <person name="Liu B."/>
            <person name="Li W."/>
            <person name="Simpson S."/>
            <person name="Scheffler B."/>
            <person name="Saski C."/>
            <person name="Grover C."/>
            <person name="Hu G."/>
            <person name="Conover J."/>
            <person name="Carlson J."/>
            <person name="Shu S."/>
            <person name="Boston L."/>
            <person name="Williams M."/>
            <person name="Peterson D."/>
            <person name="Mcgee K."/>
            <person name="Jones D."/>
            <person name="Wendel J."/>
            <person name="Stelly D."/>
            <person name="Grimwood J."/>
            <person name="Schmutz J."/>
        </authorList>
    </citation>
    <scope>NUCLEOTIDE SEQUENCE [LARGE SCALE GENOMIC DNA]</scope>
    <source>
        <strain evidence="1">7179.01</strain>
    </source>
</reference>
<dbReference type="EMBL" id="CM017620">
    <property type="protein sequence ID" value="TYI00273.1"/>
    <property type="molecule type" value="Genomic_DNA"/>
</dbReference>
<gene>
    <name evidence="1" type="ORF">ES332_A11G122200v1</name>
</gene>
<organism evidence="1 2">
    <name type="scientific">Gossypium tomentosum</name>
    <name type="common">Hawaiian cotton</name>
    <name type="synonym">Gossypium sandvicense</name>
    <dbReference type="NCBI Taxonomy" id="34277"/>
    <lineage>
        <taxon>Eukaryota</taxon>
        <taxon>Viridiplantae</taxon>
        <taxon>Streptophyta</taxon>
        <taxon>Embryophyta</taxon>
        <taxon>Tracheophyta</taxon>
        <taxon>Spermatophyta</taxon>
        <taxon>Magnoliopsida</taxon>
        <taxon>eudicotyledons</taxon>
        <taxon>Gunneridae</taxon>
        <taxon>Pentapetalae</taxon>
        <taxon>rosids</taxon>
        <taxon>malvids</taxon>
        <taxon>Malvales</taxon>
        <taxon>Malvaceae</taxon>
        <taxon>Malvoideae</taxon>
        <taxon>Gossypium</taxon>
    </lineage>
</organism>
<keyword evidence="2" id="KW-1185">Reference proteome</keyword>
<proteinExistence type="predicted"/>
<protein>
    <submittedName>
        <fullName evidence="1">Uncharacterized protein</fullName>
    </submittedName>
</protein>
<evidence type="ECO:0000313" key="2">
    <source>
        <dbReference type="Proteomes" id="UP000322667"/>
    </source>
</evidence>
<sequence>MTLVDSAQDAIEESMASLILLVKALMIRCQNHDLLSNKVEIEDSNHDVRHQGCIWMPTGKEEDAYTWKIAHRPCIWP</sequence>
<dbReference type="Proteomes" id="UP000322667">
    <property type="component" value="Chromosome A11"/>
</dbReference>
<evidence type="ECO:0000313" key="1">
    <source>
        <dbReference type="EMBL" id="TYI00273.1"/>
    </source>
</evidence>
<name>A0A5D2NAB2_GOSTO</name>